<evidence type="ECO:0008006" key="3">
    <source>
        <dbReference type="Google" id="ProtNLM"/>
    </source>
</evidence>
<accession>A0ABF7QNM7</accession>
<dbReference type="EMBL" id="CP001191">
    <property type="protein sequence ID" value="ACI55702.1"/>
    <property type="molecule type" value="Genomic_DNA"/>
</dbReference>
<protein>
    <recommendedName>
        <fullName evidence="3">Head decoration protein</fullName>
    </recommendedName>
</protein>
<evidence type="ECO:0000313" key="2">
    <source>
        <dbReference type="Proteomes" id="UP000008330"/>
    </source>
</evidence>
<dbReference type="AlphaFoldDB" id="A0ABF7QNM7"/>
<proteinExistence type="predicted"/>
<dbReference type="InterPro" id="IPR054438">
    <property type="entry name" value="Struct_cement_gp24/gp6"/>
</dbReference>
<dbReference type="KEGG" id="rlt:Rleg2_2428"/>
<dbReference type="Proteomes" id="UP000008330">
    <property type="component" value="Chromosome"/>
</dbReference>
<dbReference type="RefSeq" id="WP_012558226.1">
    <property type="nucleotide sequence ID" value="NC_011369.1"/>
</dbReference>
<reference evidence="1 2" key="1">
    <citation type="journal article" date="2010" name="Stand. Genomic Sci.">
        <title>Complete genome sequence of Rhizobium leguminosarum bv trifolii strain WSM2304, an effective microsymbiont of the South American clover Trifolium polymorphum.</title>
        <authorList>
            <person name="Reeve W."/>
            <person name="O'Hara G."/>
            <person name="Chain P."/>
            <person name="Ardley J."/>
            <person name="Brau L."/>
            <person name="Nandesena K."/>
            <person name="Tiwari R."/>
            <person name="Malfatti S."/>
            <person name="Kiss H."/>
            <person name="Lapidus A."/>
            <person name="Copeland A."/>
            <person name="Nolan M."/>
            <person name="Land M."/>
            <person name="Ivanova N."/>
            <person name="Mavromatis K."/>
            <person name="Markowitz V."/>
            <person name="Kyrpides N."/>
            <person name="Melino V."/>
            <person name="Denton M."/>
            <person name="Yates R."/>
            <person name="Howieson J."/>
        </authorList>
    </citation>
    <scope>NUCLEOTIDE SEQUENCE [LARGE SCALE GENOMIC DNA]</scope>
    <source>
        <strain evidence="1 2">WSM2304</strain>
    </source>
</reference>
<sequence length="155" mass="15904">MPISYSNTLAAYAVGRRVNMEEWNTITRSLEGATALGFGQPAVAGTGAHTAVPLSATGQNILGITEADPTLPRPGDAYAQYDNVPICESGVIGVLLGANVTRGAQARFDITNKVWTGAAASGTVLTIPGAQFDEAGSSGAVGKLRYRRPVPSVSA</sequence>
<organism evidence="1 2">
    <name type="scientific">Rhizobium leguminosarum bv. trifolii (strain WSM2304)</name>
    <dbReference type="NCBI Taxonomy" id="395492"/>
    <lineage>
        <taxon>Bacteria</taxon>
        <taxon>Pseudomonadati</taxon>
        <taxon>Pseudomonadota</taxon>
        <taxon>Alphaproteobacteria</taxon>
        <taxon>Hyphomicrobiales</taxon>
        <taxon>Rhizobiaceae</taxon>
        <taxon>Rhizobium/Agrobacterium group</taxon>
        <taxon>Rhizobium</taxon>
    </lineage>
</organism>
<dbReference type="Pfam" id="PF22758">
    <property type="entry name" value="Phage_cement"/>
    <property type="match status" value="1"/>
</dbReference>
<keyword evidence="2" id="KW-1185">Reference proteome</keyword>
<name>A0ABF7QNM7_RHILW</name>
<evidence type="ECO:0000313" key="1">
    <source>
        <dbReference type="EMBL" id="ACI55702.1"/>
    </source>
</evidence>
<gene>
    <name evidence="1" type="ordered locus">Rleg2_2428</name>
</gene>